<dbReference type="Pfam" id="PF13610">
    <property type="entry name" value="DDE_Tnp_IS240"/>
    <property type="match status" value="1"/>
</dbReference>
<sequence length="193" mass="22118">MAERGVDVSYEAIRSWTRKFGPKIAKNLKRRRPAPSARWHLDEMVSRIEGKHMYLWRAVDDEGEVLGTTVHRRRDAAAATLFLTKLLRDPTVKPKTITTDGLRSYVTAAETLGVLGLHRPGRLQENRIENSHLPIRKRERQMLGFKSQGSAQRFLTTHAAIYNTFYTQRHLTSRATLREFRSAAHQAWQAAAS</sequence>
<comment type="caution">
    <text evidence="5">The sequence shown here is derived from an EMBL/GenBank/DDBJ whole genome shotgun (WGS) entry which is preliminary data.</text>
</comment>
<dbReference type="InterPro" id="IPR012337">
    <property type="entry name" value="RNaseH-like_sf"/>
</dbReference>
<dbReference type="InterPro" id="IPR052183">
    <property type="entry name" value="IS_Transposase"/>
</dbReference>
<dbReference type="SUPFAM" id="SSF53098">
    <property type="entry name" value="Ribonuclease H-like"/>
    <property type="match status" value="1"/>
</dbReference>
<keyword evidence="1" id="KW-0815">Transposition</keyword>
<evidence type="ECO:0000256" key="1">
    <source>
        <dbReference type="ARBA" id="ARBA00022578"/>
    </source>
</evidence>
<dbReference type="Proteomes" id="UP001501352">
    <property type="component" value="Unassembled WGS sequence"/>
</dbReference>
<protein>
    <recommendedName>
        <fullName evidence="4">DDE domain-containing protein</fullName>
    </recommendedName>
</protein>
<evidence type="ECO:0000259" key="4">
    <source>
        <dbReference type="Pfam" id="PF13610"/>
    </source>
</evidence>
<dbReference type="PANTHER" id="PTHR35528:SF3">
    <property type="entry name" value="BLL1675 PROTEIN"/>
    <property type="match status" value="1"/>
</dbReference>
<organism evidence="5 6">
    <name type="scientific">Brevundimonas kwangchunensis</name>
    <dbReference type="NCBI Taxonomy" id="322163"/>
    <lineage>
        <taxon>Bacteria</taxon>
        <taxon>Pseudomonadati</taxon>
        <taxon>Pseudomonadota</taxon>
        <taxon>Alphaproteobacteria</taxon>
        <taxon>Caulobacterales</taxon>
        <taxon>Caulobacteraceae</taxon>
        <taxon>Brevundimonas</taxon>
    </lineage>
</organism>
<dbReference type="InterPro" id="IPR032874">
    <property type="entry name" value="DDE_dom"/>
</dbReference>
<keyword evidence="3" id="KW-0233">DNA recombination</keyword>
<dbReference type="NCBIfam" id="NF033587">
    <property type="entry name" value="transpos_IS6"/>
    <property type="match status" value="1"/>
</dbReference>
<proteinExistence type="predicted"/>
<evidence type="ECO:0000313" key="5">
    <source>
        <dbReference type="EMBL" id="GAA0627280.1"/>
    </source>
</evidence>
<dbReference type="EMBL" id="BAAAGA010000006">
    <property type="protein sequence ID" value="GAA0627280.1"/>
    <property type="molecule type" value="Genomic_DNA"/>
</dbReference>
<feature type="domain" description="DDE" evidence="4">
    <location>
        <begin position="37"/>
        <end position="165"/>
    </location>
</feature>
<keyword evidence="2" id="KW-0238">DNA-binding</keyword>
<dbReference type="PANTHER" id="PTHR35528">
    <property type="entry name" value="BLL1675 PROTEIN"/>
    <property type="match status" value="1"/>
</dbReference>
<reference evidence="5 6" key="1">
    <citation type="journal article" date="2019" name="Int. J. Syst. Evol. Microbiol.">
        <title>The Global Catalogue of Microorganisms (GCM) 10K type strain sequencing project: providing services to taxonomists for standard genome sequencing and annotation.</title>
        <authorList>
            <consortium name="The Broad Institute Genomics Platform"/>
            <consortium name="The Broad Institute Genome Sequencing Center for Infectious Disease"/>
            <person name="Wu L."/>
            <person name="Ma J."/>
        </authorList>
    </citation>
    <scope>NUCLEOTIDE SEQUENCE [LARGE SCALE GENOMIC DNA]</scope>
    <source>
        <strain evidence="5 6">JCM 12928</strain>
    </source>
</reference>
<accession>A0ABN1H2L3</accession>
<gene>
    <name evidence="5" type="ORF">GCM10009422_25290</name>
</gene>
<dbReference type="InterPro" id="IPR047930">
    <property type="entry name" value="Transpos_IS6"/>
</dbReference>
<evidence type="ECO:0000256" key="3">
    <source>
        <dbReference type="ARBA" id="ARBA00023172"/>
    </source>
</evidence>
<name>A0ABN1H2L3_9CAUL</name>
<evidence type="ECO:0000313" key="6">
    <source>
        <dbReference type="Proteomes" id="UP001501352"/>
    </source>
</evidence>
<keyword evidence="6" id="KW-1185">Reference proteome</keyword>
<evidence type="ECO:0000256" key="2">
    <source>
        <dbReference type="ARBA" id="ARBA00023125"/>
    </source>
</evidence>